<comment type="caution">
    <text evidence="2">The sequence shown here is derived from an EMBL/GenBank/DDBJ whole genome shotgun (WGS) entry which is preliminary data.</text>
</comment>
<evidence type="ECO:0000256" key="1">
    <source>
        <dbReference type="SAM" id="Phobius"/>
    </source>
</evidence>
<keyword evidence="3" id="KW-1185">Reference proteome</keyword>
<evidence type="ECO:0000313" key="2">
    <source>
        <dbReference type="EMBL" id="MBA8680439.1"/>
    </source>
</evidence>
<sequence>MSPRRMRTLGHQQGGFSLIEVMIAILVLGFGLLGFALLQTMNVRYVQSANYRTQATNLSYELLDQIRINRVAASLYAGTYAATTSNCEPPTGTRIDKDQFMADWQCRMGKALGDGASVTVARNGDVISVAVSWGDERWNEEAEDTTFTARTRL</sequence>
<gene>
    <name evidence="2" type="primary">pilV</name>
    <name evidence="2" type="ORF">H4O11_01245</name>
</gene>
<dbReference type="AlphaFoldDB" id="A0A7W3FJ08"/>
<keyword evidence="1" id="KW-0812">Transmembrane</keyword>
<keyword evidence="1" id="KW-0472">Membrane</keyword>
<dbReference type="InterPro" id="IPR012902">
    <property type="entry name" value="N_methyl_site"/>
</dbReference>
<dbReference type="InterPro" id="IPR013362">
    <property type="entry name" value="Pilus_4_PilV"/>
</dbReference>
<proteinExistence type="predicted"/>
<protein>
    <submittedName>
        <fullName evidence="2">Type IV pilus modification protein PilV</fullName>
    </submittedName>
</protein>
<name>A0A7W3FJ08_9GAMM</name>
<dbReference type="NCBIfam" id="TIGR02523">
    <property type="entry name" value="type_IV_pilV"/>
    <property type="match status" value="1"/>
</dbReference>
<reference evidence="2 3" key="1">
    <citation type="submission" date="2020-08" db="EMBL/GenBank/DDBJ databases">
        <title>Stenotrophomonas tumulicola JCM 30961.</title>
        <authorList>
            <person name="Deng Y."/>
        </authorList>
    </citation>
    <scope>NUCLEOTIDE SEQUENCE [LARGE SCALE GENOMIC DNA]</scope>
    <source>
        <strain evidence="2 3">JCM 30961</strain>
    </source>
</reference>
<dbReference type="PROSITE" id="PS00409">
    <property type="entry name" value="PROKAR_NTER_METHYL"/>
    <property type="match status" value="1"/>
</dbReference>
<keyword evidence="1" id="KW-1133">Transmembrane helix</keyword>
<accession>A0A7W3FJ08</accession>
<dbReference type="NCBIfam" id="TIGR02532">
    <property type="entry name" value="IV_pilin_GFxxxE"/>
    <property type="match status" value="1"/>
</dbReference>
<dbReference type="EMBL" id="JACGXS010000001">
    <property type="protein sequence ID" value="MBA8680439.1"/>
    <property type="molecule type" value="Genomic_DNA"/>
</dbReference>
<organism evidence="2 3">
    <name type="scientific">Stenotrophomonas tumulicola</name>
    <dbReference type="NCBI Taxonomy" id="1685415"/>
    <lineage>
        <taxon>Bacteria</taxon>
        <taxon>Pseudomonadati</taxon>
        <taxon>Pseudomonadota</taxon>
        <taxon>Gammaproteobacteria</taxon>
        <taxon>Lysobacterales</taxon>
        <taxon>Lysobacteraceae</taxon>
        <taxon>Stenotrophomonas</taxon>
    </lineage>
</organism>
<dbReference type="Pfam" id="PF07963">
    <property type="entry name" value="N_methyl"/>
    <property type="match status" value="1"/>
</dbReference>
<dbReference type="RefSeq" id="WP_182337629.1">
    <property type="nucleotide sequence ID" value="NZ_JACGXS010000001.1"/>
</dbReference>
<dbReference type="Proteomes" id="UP000547058">
    <property type="component" value="Unassembled WGS sequence"/>
</dbReference>
<evidence type="ECO:0000313" key="3">
    <source>
        <dbReference type="Proteomes" id="UP000547058"/>
    </source>
</evidence>
<feature type="transmembrane region" description="Helical" evidence="1">
    <location>
        <begin position="21"/>
        <end position="38"/>
    </location>
</feature>